<evidence type="ECO:0000259" key="1">
    <source>
        <dbReference type="Pfam" id="PF11706"/>
    </source>
</evidence>
<accession>A0A640UUH9</accession>
<dbReference type="Gene3D" id="1.10.3300.10">
    <property type="entry name" value="Jann2411-like domain"/>
    <property type="match status" value="1"/>
</dbReference>
<dbReference type="InterPro" id="IPR023286">
    <property type="entry name" value="ABATE_dom_sf"/>
</dbReference>
<dbReference type="InterPro" id="IPR010852">
    <property type="entry name" value="ABATE"/>
</dbReference>
<evidence type="ECO:0000313" key="2">
    <source>
        <dbReference type="EMBL" id="GFE39459.1"/>
    </source>
</evidence>
<dbReference type="Pfam" id="PF07336">
    <property type="entry name" value="ABATE"/>
    <property type="match status" value="1"/>
</dbReference>
<proteinExistence type="predicted"/>
<dbReference type="EMBL" id="BLIR01000001">
    <property type="protein sequence ID" value="GFE39459.1"/>
    <property type="molecule type" value="Genomic_DNA"/>
</dbReference>
<gene>
    <name evidence="2" type="ORF">Stube_41320</name>
</gene>
<dbReference type="Proteomes" id="UP000431826">
    <property type="component" value="Unassembled WGS sequence"/>
</dbReference>
<protein>
    <recommendedName>
        <fullName evidence="1">Zinc finger CGNR domain-containing protein</fullName>
    </recommendedName>
</protein>
<evidence type="ECO:0000313" key="3">
    <source>
        <dbReference type="Proteomes" id="UP000431826"/>
    </source>
</evidence>
<keyword evidence="3" id="KW-1185">Reference proteome</keyword>
<dbReference type="AlphaFoldDB" id="A0A640UUH9"/>
<name>A0A640UUH9_9ACTN</name>
<dbReference type="PANTHER" id="PTHR35525:SF3">
    <property type="entry name" value="BLL6575 PROTEIN"/>
    <property type="match status" value="1"/>
</dbReference>
<dbReference type="Pfam" id="PF11706">
    <property type="entry name" value="zf-CGNR"/>
    <property type="match status" value="1"/>
</dbReference>
<dbReference type="OrthoDB" id="123307at2"/>
<sequence length="172" mass="18139">MQDLLNTLDIETGEDALTADGGPGGFLRAHGVPEPGPGRGELGELQELREALREVCLAHTAGTAVPEPAARTLDRLFAAAPLVLAVRPDGGAALRPAAGLGGAAYLTARIAAGIATAVADGTWKRLKACEAHDCRWVFYDRSPAGRSRWCSMAVCGSRAKMRTYRARRAESE</sequence>
<reference evidence="2 3" key="1">
    <citation type="submission" date="2019-12" db="EMBL/GenBank/DDBJ databases">
        <title>Whole genome shotgun sequence of Streptomyces tubercidicus NBRC 13090.</title>
        <authorList>
            <person name="Ichikawa N."/>
            <person name="Kimura A."/>
            <person name="Kitahashi Y."/>
            <person name="Komaki H."/>
            <person name="Tamura T."/>
        </authorList>
    </citation>
    <scope>NUCLEOTIDE SEQUENCE [LARGE SCALE GENOMIC DNA]</scope>
    <source>
        <strain evidence="2 3">NBRC 13090</strain>
    </source>
</reference>
<feature type="domain" description="Zinc finger CGNR" evidence="1">
    <location>
        <begin position="125"/>
        <end position="168"/>
    </location>
</feature>
<organism evidence="2 3">
    <name type="scientific">Streptomyces tubercidicus</name>
    <dbReference type="NCBI Taxonomy" id="47759"/>
    <lineage>
        <taxon>Bacteria</taxon>
        <taxon>Bacillati</taxon>
        <taxon>Actinomycetota</taxon>
        <taxon>Actinomycetes</taxon>
        <taxon>Kitasatosporales</taxon>
        <taxon>Streptomycetaceae</taxon>
        <taxon>Streptomyces</taxon>
    </lineage>
</organism>
<dbReference type="SUPFAM" id="SSF160904">
    <property type="entry name" value="Jann2411-like"/>
    <property type="match status" value="1"/>
</dbReference>
<dbReference type="PANTHER" id="PTHR35525">
    <property type="entry name" value="BLL6575 PROTEIN"/>
    <property type="match status" value="1"/>
</dbReference>
<comment type="caution">
    <text evidence="2">The sequence shown here is derived from an EMBL/GenBank/DDBJ whole genome shotgun (WGS) entry which is preliminary data.</text>
</comment>
<dbReference type="InterPro" id="IPR021005">
    <property type="entry name" value="Znf_CGNR"/>
</dbReference>